<sequence>MTELVSTAIVQETVSQILSGLVPKYEEKEESNEKRNLERLEMAHIRLEAALETSNMWHVTDASLLRWRRKLKRVAEECDDTLHKCKQRILEDELMEREVRNFSLPNRIVHATKSFIFSVLNRNNNELTTSIAQRFEWYAHGASEFLRFIEFGGTPCHHMPFDSLIKNLFAGKQLHHKIFRGNMYPLIQLWLAPIRTSVHGTNVGLTFIQCDGTPEGMNLLNCLLKTSHGGHLFIHIIKNIGTNSTASYISGFAQTHFVASSMVNMRLHVLAT</sequence>
<dbReference type="Proteomes" id="UP001497457">
    <property type="component" value="Chromosome 6rd"/>
</dbReference>
<evidence type="ECO:0000313" key="2">
    <source>
        <dbReference type="Proteomes" id="UP001497457"/>
    </source>
</evidence>
<keyword evidence="2" id="KW-1185">Reference proteome</keyword>
<organism evidence="1 2">
    <name type="scientific">Urochloa decumbens</name>
    <dbReference type="NCBI Taxonomy" id="240449"/>
    <lineage>
        <taxon>Eukaryota</taxon>
        <taxon>Viridiplantae</taxon>
        <taxon>Streptophyta</taxon>
        <taxon>Embryophyta</taxon>
        <taxon>Tracheophyta</taxon>
        <taxon>Spermatophyta</taxon>
        <taxon>Magnoliopsida</taxon>
        <taxon>Liliopsida</taxon>
        <taxon>Poales</taxon>
        <taxon>Poaceae</taxon>
        <taxon>PACMAD clade</taxon>
        <taxon>Panicoideae</taxon>
        <taxon>Panicodae</taxon>
        <taxon>Paniceae</taxon>
        <taxon>Melinidinae</taxon>
        <taxon>Urochloa</taxon>
    </lineage>
</organism>
<accession>A0ABC9FLW4</accession>
<evidence type="ECO:0008006" key="3">
    <source>
        <dbReference type="Google" id="ProtNLM"/>
    </source>
</evidence>
<reference evidence="1 2" key="2">
    <citation type="submission" date="2024-10" db="EMBL/GenBank/DDBJ databases">
        <authorList>
            <person name="Ryan C."/>
        </authorList>
    </citation>
    <scope>NUCLEOTIDE SEQUENCE [LARGE SCALE GENOMIC DNA]</scope>
</reference>
<dbReference type="PANTHER" id="PTHR33377">
    <property type="entry name" value="OS10G0134700 PROTEIN-RELATED"/>
    <property type="match status" value="1"/>
</dbReference>
<dbReference type="InterPro" id="IPR013181">
    <property type="entry name" value="DUF1719"/>
</dbReference>
<dbReference type="AlphaFoldDB" id="A0ABC9FLW4"/>
<dbReference type="EMBL" id="OZ075116">
    <property type="protein sequence ID" value="CAL5077141.1"/>
    <property type="molecule type" value="Genomic_DNA"/>
</dbReference>
<dbReference type="SMART" id="SM01157">
    <property type="entry name" value="DUF1719"/>
    <property type="match status" value="1"/>
</dbReference>
<protein>
    <recommendedName>
        <fullName evidence="3">Rx N-terminal domain-containing protein</fullName>
    </recommendedName>
</protein>
<name>A0ABC9FLW4_9POAL</name>
<reference evidence="2" key="1">
    <citation type="submission" date="2024-06" db="EMBL/GenBank/DDBJ databases">
        <authorList>
            <person name="Ryan C."/>
        </authorList>
    </citation>
    <scope>NUCLEOTIDE SEQUENCE [LARGE SCALE GENOMIC DNA]</scope>
</reference>
<dbReference type="Pfam" id="PF08224">
    <property type="entry name" value="DUF1719"/>
    <property type="match status" value="1"/>
</dbReference>
<evidence type="ECO:0000313" key="1">
    <source>
        <dbReference type="EMBL" id="CAL5077141.1"/>
    </source>
</evidence>
<proteinExistence type="predicted"/>
<gene>
    <name evidence="1" type="ORF">URODEC1_LOCUS106522</name>
</gene>
<dbReference type="PANTHER" id="PTHR33377:SF31">
    <property type="entry name" value="RX N-TERMINAL DOMAIN-CONTAINING PROTEIN"/>
    <property type="match status" value="1"/>
</dbReference>